<proteinExistence type="predicted"/>
<sequence length="168" mass="19476">MDEIEFKNTYNKLNPNRCVFEKAITNRRCDCELKRKFVLATREGVACQSKQALEQCTQILNAIRDNARFSLKVVTIDGPMPHNKELQVQAGGMLALQNIFEDDSNTNTKIETNHDEETNSVKQQMVINIHHTMQAAIKRYQTIDQLPYGEIVKDIVKYQSRPKRHKKK</sequence>
<organism evidence="1 2">
    <name type="scientific">Cocleimonas flava</name>
    <dbReference type="NCBI Taxonomy" id="634765"/>
    <lineage>
        <taxon>Bacteria</taxon>
        <taxon>Pseudomonadati</taxon>
        <taxon>Pseudomonadota</taxon>
        <taxon>Gammaproteobacteria</taxon>
        <taxon>Thiotrichales</taxon>
        <taxon>Thiotrichaceae</taxon>
        <taxon>Cocleimonas</taxon>
    </lineage>
</organism>
<gene>
    <name evidence="1" type="ORF">EV695_1321</name>
</gene>
<dbReference type="Proteomes" id="UP000294887">
    <property type="component" value="Unassembled WGS sequence"/>
</dbReference>
<name>A0A4R1EZA6_9GAMM</name>
<dbReference type="EMBL" id="SMFQ01000003">
    <property type="protein sequence ID" value="TCJ86823.1"/>
    <property type="molecule type" value="Genomic_DNA"/>
</dbReference>
<reference evidence="1 2" key="1">
    <citation type="submission" date="2019-03" db="EMBL/GenBank/DDBJ databases">
        <title>Genomic Encyclopedia of Type Strains, Phase IV (KMG-IV): sequencing the most valuable type-strain genomes for metagenomic binning, comparative biology and taxonomic classification.</title>
        <authorList>
            <person name="Goeker M."/>
        </authorList>
    </citation>
    <scope>NUCLEOTIDE SEQUENCE [LARGE SCALE GENOMIC DNA]</scope>
    <source>
        <strain evidence="1 2">DSM 24830</strain>
    </source>
</reference>
<dbReference type="OrthoDB" id="9792294at2"/>
<evidence type="ECO:0000313" key="2">
    <source>
        <dbReference type="Proteomes" id="UP000294887"/>
    </source>
</evidence>
<dbReference type="RefSeq" id="WP_131905154.1">
    <property type="nucleotide sequence ID" value="NZ_BAAAFU010000004.1"/>
</dbReference>
<accession>A0A4R1EZA6</accession>
<comment type="caution">
    <text evidence="1">The sequence shown here is derived from an EMBL/GenBank/DDBJ whole genome shotgun (WGS) entry which is preliminary data.</text>
</comment>
<evidence type="ECO:0000313" key="1">
    <source>
        <dbReference type="EMBL" id="TCJ86823.1"/>
    </source>
</evidence>
<dbReference type="AlphaFoldDB" id="A0A4R1EZA6"/>
<protein>
    <submittedName>
        <fullName evidence="1">Uncharacterized protein</fullName>
    </submittedName>
</protein>
<keyword evidence="2" id="KW-1185">Reference proteome</keyword>